<dbReference type="InterPro" id="IPR036005">
    <property type="entry name" value="Creatinase/aminopeptidase-like"/>
</dbReference>
<dbReference type="SUPFAM" id="SSF53092">
    <property type="entry name" value="Creatinase/prolidase N-terminal domain"/>
    <property type="match status" value="1"/>
</dbReference>
<name>A0A4R4KKG7_9BACT</name>
<dbReference type="EC" id="3.4.11.9" evidence="4"/>
<reference evidence="10 11" key="1">
    <citation type="submission" date="2019-02" db="EMBL/GenBank/DDBJ databases">
        <title>Arundinibacter roseus gen. nov., sp. nov., a new member of the family Cytophagaceae.</title>
        <authorList>
            <person name="Szuroczki S."/>
            <person name="Khayer B."/>
            <person name="Sproer C."/>
            <person name="Toumi M."/>
            <person name="Szabo A."/>
            <person name="Felfoldi T."/>
            <person name="Schumann P."/>
            <person name="Toth E."/>
        </authorList>
    </citation>
    <scope>NUCLEOTIDE SEQUENCE [LARGE SCALE GENOMIC DNA]</scope>
    <source>
        <strain evidence="10 11">DMA-k-7a</strain>
    </source>
</reference>
<evidence type="ECO:0000256" key="3">
    <source>
        <dbReference type="ARBA" id="ARBA00008766"/>
    </source>
</evidence>
<dbReference type="GO" id="GO:0030145">
    <property type="term" value="F:manganese ion binding"/>
    <property type="evidence" value="ECO:0007669"/>
    <property type="project" value="InterPro"/>
</dbReference>
<feature type="chain" id="PRO_5020499476" description="Xaa-Pro aminopeptidase" evidence="8">
    <location>
        <begin position="20"/>
        <end position="481"/>
    </location>
</feature>
<keyword evidence="8" id="KW-0732">Signal</keyword>
<dbReference type="SUPFAM" id="SSF55920">
    <property type="entry name" value="Creatinase/aminopeptidase"/>
    <property type="match status" value="1"/>
</dbReference>
<feature type="domain" description="Aminopeptidase P N-terminal" evidence="9">
    <location>
        <begin position="34"/>
        <end position="174"/>
    </location>
</feature>
<comment type="catalytic activity">
    <reaction evidence="1">
        <text>Release of any N-terminal amino acid, including proline, that is linked to proline, even from a dipeptide or tripeptide.</text>
        <dbReference type="EC" id="3.4.11.9"/>
    </reaction>
</comment>
<dbReference type="InterPro" id="IPR052433">
    <property type="entry name" value="X-Pro_dipept-like"/>
</dbReference>
<organism evidence="10 11">
    <name type="scientific">Arundinibacter roseus</name>
    <dbReference type="NCBI Taxonomy" id="2070510"/>
    <lineage>
        <taxon>Bacteria</taxon>
        <taxon>Pseudomonadati</taxon>
        <taxon>Bacteroidota</taxon>
        <taxon>Cytophagia</taxon>
        <taxon>Cytophagales</taxon>
        <taxon>Spirosomataceae</taxon>
        <taxon>Arundinibacter</taxon>
    </lineage>
</organism>
<evidence type="ECO:0000313" key="11">
    <source>
        <dbReference type="Proteomes" id="UP000295706"/>
    </source>
</evidence>
<accession>A0A4R4KKG7</accession>
<keyword evidence="11" id="KW-1185">Reference proteome</keyword>
<keyword evidence="6" id="KW-0378">Hydrolase</keyword>
<evidence type="ECO:0000256" key="7">
    <source>
        <dbReference type="ARBA" id="ARBA00023211"/>
    </source>
</evidence>
<comment type="caution">
    <text evidence="10">The sequence shown here is derived from an EMBL/GenBank/DDBJ whole genome shotgun (WGS) entry which is preliminary data.</text>
</comment>
<dbReference type="PANTHER" id="PTHR43226:SF4">
    <property type="entry name" value="XAA-PRO AMINOPEPTIDASE 3"/>
    <property type="match status" value="1"/>
</dbReference>
<dbReference type="PANTHER" id="PTHR43226">
    <property type="entry name" value="XAA-PRO AMINOPEPTIDASE 3"/>
    <property type="match status" value="1"/>
</dbReference>
<dbReference type="SMART" id="SM01011">
    <property type="entry name" value="AMP_N"/>
    <property type="match status" value="1"/>
</dbReference>
<dbReference type="Pfam" id="PF00557">
    <property type="entry name" value="Peptidase_M24"/>
    <property type="match status" value="1"/>
</dbReference>
<dbReference type="GO" id="GO:0005829">
    <property type="term" value="C:cytosol"/>
    <property type="evidence" value="ECO:0007669"/>
    <property type="project" value="TreeGrafter"/>
</dbReference>
<evidence type="ECO:0000256" key="1">
    <source>
        <dbReference type="ARBA" id="ARBA00001424"/>
    </source>
</evidence>
<evidence type="ECO:0000256" key="2">
    <source>
        <dbReference type="ARBA" id="ARBA00001936"/>
    </source>
</evidence>
<sequence>MKHFSILLILFCQVSVVIAQQLPELPQLYDKDFLTPQFHAGRRAALRELMPANTAVVVFANPERNRNNDTDFQYAQNPNFYYLTGYPEPNALLVITKDEVSAGTQKGTEFFFAQERDLRRESVTGRRLGKEGVTQELKIKNANLGKDFANFPLDFSRFDSVFYVLPEGVVNGRDPRNTAELYDLIEQVKAKTKNQKVLPRTFVSMMAQLRQQKLPEEMVLLRRAIDITGQGHREVMKFMDPEITEYQAQAVMEYTFKSYGSEYVGYGSIAGGAENSCILHYITNRRTLVDGDLFLTDCGAEYHGYTADITRTLPVNGKFSPEQKAIYELVLAAQEAGFAACQPNKPYRQVHQAAFKVVQEGLIRLGIATDSLTTRKYFMHGTAHSLGLDVHDAMVRTNDKNPAMGPLMLPNFVTTVEPGIYIPANSPCDPKWWNIGVRIEDDVLVTETGHEVLSLGSPRTVADIEQLMSEKSDFKKPPRRP</sequence>
<comment type="similarity">
    <text evidence="3">Belongs to the peptidase M24B family.</text>
</comment>
<dbReference type="EMBL" id="SMJU01000003">
    <property type="protein sequence ID" value="TDB67456.1"/>
    <property type="molecule type" value="Genomic_DNA"/>
</dbReference>
<gene>
    <name evidence="10" type="ORF">EZE20_05785</name>
</gene>
<dbReference type="RefSeq" id="WP_132115454.1">
    <property type="nucleotide sequence ID" value="NZ_SMJU01000003.1"/>
</dbReference>
<dbReference type="Pfam" id="PF05195">
    <property type="entry name" value="AMP_N"/>
    <property type="match status" value="1"/>
</dbReference>
<dbReference type="OrthoDB" id="9806388at2"/>
<evidence type="ECO:0000259" key="9">
    <source>
        <dbReference type="SMART" id="SM01011"/>
    </source>
</evidence>
<dbReference type="InterPro" id="IPR007865">
    <property type="entry name" value="Aminopep_P_N"/>
</dbReference>
<evidence type="ECO:0000256" key="8">
    <source>
        <dbReference type="SAM" id="SignalP"/>
    </source>
</evidence>
<dbReference type="Gene3D" id="3.40.350.10">
    <property type="entry name" value="Creatinase/prolidase N-terminal domain"/>
    <property type="match status" value="1"/>
</dbReference>
<evidence type="ECO:0000256" key="5">
    <source>
        <dbReference type="ARBA" id="ARBA00022723"/>
    </source>
</evidence>
<evidence type="ECO:0000313" key="10">
    <source>
        <dbReference type="EMBL" id="TDB67456.1"/>
    </source>
</evidence>
<comment type="cofactor">
    <cofactor evidence="2">
        <name>Mn(2+)</name>
        <dbReference type="ChEBI" id="CHEBI:29035"/>
    </cofactor>
</comment>
<dbReference type="Gene3D" id="3.90.230.10">
    <property type="entry name" value="Creatinase/methionine aminopeptidase superfamily"/>
    <property type="match status" value="1"/>
</dbReference>
<evidence type="ECO:0000256" key="4">
    <source>
        <dbReference type="ARBA" id="ARBA00012574"/>
    </source>
</evidence>
<dbReference type="InterPro" id="IPR000994">
    <property type="entry name" value="Pept_M24"/>
</dbReference>
<keyword evidence="5" id="KW-0479">Metal-binding</keyword>
<dbReference type="GO" id="GO:0006508">
    <property type="term" value="P:proteolysis"/>
    <property type="evidence" value="ECO:0007669"/>
    <property type="project" value="TreeGrafter"/>
</dbReference>
<dbReference type="GO" id="GO:0070006">
    <property type="term" value="F:metalloaminopeptidase activity"/>
    <property type="evidence" value="ECO:0007669"/>
    <property type="project" value="InterPro"/>
</dbReference>
<dbReference type="AlphaFoldDB" id="A0A4R4KKG7"/>
<protein>
    <recommendedName>
        <fullName evidence="4">Xaa-Pro aminopeptidase</fullName>
        <ecNumber evidence="4">3.4.11.9</ecNumber>
    </recommendedName>
</protein>
<dbReference type="InterPro" id="IPR029149">
    <property type="entry name" value="Creatin/AminoP/Spt16_N"/>
</dbReference>
<dbReference type="CDD" id="cd01087">
    <property type="entry name" value="Prolidase"/>
    <property type="match status" value="1"/>
</dbReference>
<proteinExistence type="inferred from homology"/>
<feature type="signal peptide" evidence="8">
    <location>
        <begin position="1"/>
        <end position="19"/>
    </location>
</feature>
<evidence type="ECO:0000256" key="6">
    <source>
        <dbReference type="ARBA" id="ARBA00022801"/>
    </source>
</evidence>
<keyword evidence="7" id="KW-0464">Manganese</keyword>
<dbReference type="Proteomes" id="UP000295706">
    <property type="component" value="Unassembled WGS sequence"/>
</dbReference>